<dbReference type="Proteomes" id="UP000257131">
    <property type="component" value="Unassembled WGS sequence"/>
</dbReference>
<keyword evidence="2" id="KW-1185">Reference proteome</keyword>
<evidence type="ECO:0000313" key="1">
    <source>
        <dbReference type="EMBL" id="REC53729.1"/>
    </source>
</evidence>
<name>A0A3D9BJN0_9RHOB</name>
<reference evidence="1 2" key="1">
    <citation type="journal article" date="2017" name="Int. J. Syst. Evol. Microbiol.">
        <title>Rhodosalinus sediminis gen. nov., sp. nov., isolated from marine saltern.</title>
        <authorList>
            <person name="Guo L.Y."/>
            <person name="Ling S.K."/>
            <person name="Li C.M."/>
            <person name="Chen G.J."/>
            <person name="Du Z.J."/>
        </authorList>
    </citation>
    <scope>NUCLEOTIDE SEQUENCE [LARGE SCALE GENOMIC DNA]</scope>
    <source>
        <strain evidence="1 2">WDN1C137</strain>
    </source>
</reference>
<dbReference type="OrthoDB" id="8371374at2"/>
<protein>
    <submittedName>
        <fullName evidence="1">Uncharacterized protein</fullName>
    </submittedName>
</protein>
<proteinExistence type="predicted"/>
<comment type="caution">
    <text evidence="1">The sequence shown here is derived from an EMBL/GenBank/DDBJ whole genome shotgun (WGS) entry which is preliminary data.</text>
</comment>
<dbReference type="AlphaFoldDB" id="A0A3D9BJN0"/>
<sequence>MAGLFTAKPSRRERDAARERLAKDRAEKIVGNLCAVTRLALEEGRILTTLAYEGTFRATIRSELCLQGWSWQAADDTAQDVVAVVFSILQVKRPDWYEGQPDWTIKRGTLIERTRCANCGHALPEGHTKFCSTPCRRVHGLRLM</sequence>
<organism evidence="1 2">
    <name type="scientific">Rhodosalinus sediminis</name>
    <dbReference type="NCBI Taxonomy" id="1940533"/>
    <lineage>
        <taxon>Bacteria</taxon>
        <taxon>Pseudomonadati</taxon>
        <taxon>Pseudomonadota</taxon>
        <taxon>Alphaproteobacteria</taxon>
        <taxon>Rhodobacterales</taxon>
        <taxon>Paracoccaceae</taxon>
        <taxon>Rhodosalinus</taxon>
    </lineage>
</organism>
<gene>
    <name evidence="1" type="ORF">DRV84_14740</name>
</gene>
<evidence type="ECO:0000313" key="2">
    <source>
        <dbReference type="Proteomes" id="UP000257131"/>
    </source>
</evidence>
<accession>A0A3D9BJN0</accession>
<dbReference type="EMBL" id="QOHR01000048">
    <property type="protein sequence ID" value="REC53729.1"/>
    <property type="molecule type" value="Genomic_DNA"/>
</dbReference>